<dbReference type="GO" id="GO:0004888">
    <property type="term" value="F:transmembrane signaling receptor activity"/>
    <property type="evidence" value="ECO:0007669"/>
    <property type="project" value="InterPro"/>
</dbReference>
<dbReference type="GO" id="GO:0016020">
    <property type="term" value="C:membrane"/>
    <property type="evidence" value="ECO:0007669"/>
    <property type="project" value="InterPro"/>
</dbReference>
<dbReference type="SUPFAM" id="SSF55785">
    <property type="entry name" value="PYP-like sensor domain (PAS domain)"/>
    <property type="match status" value="2"/>
</dbReference>
<dbReference type="InterPro" id="IPR035965">
    <property type="entry name" value="PAS-like_dom_sf"/>
</dbReference>
<keyword evidence="1 3" id="KW-0807">Transducer</keyword>
<evidence type="ECO:0000256" key="3">
    <source>
        <dbReference type="PROSITE-ProRule" id="PRU00284"/>
    </source>
</evidence>
<dbReference type="InterPro" id="IPR004090">
    <property type="entry name" value="Chemotax_Me-accpt_rcpt"/>
</dbReference>
<dbReference type="SMART" id="SM00283">
    <property type="entry name" value="MA"/>
    <property type="match status" value="1"/>
</dbReference>
<gene>
    <name evidence="6" type="ORF">L0665_07335</name>
</gene>
<dbReference type="PANTHER" id="PTHR32089:SF112">
    <property type="entry name" value="LYSOZYME-LIKE PROTEIN-RELATED"/>
    <property type="match status" value="1"/>
</dbReference>
<evidence type="ECO:0000256" key="2">
    <source>
        <dbReference type="ARBA" id="ARBA00029447"/>
    </source>
</evidence>
<dbReference type="Gene3D" id="3.30.450.20">
    <property type="entry name" value="PAS domain"/>
    <property type="match status" value="2"/>
</dbReference>
<dbReference type="InterPro" id="IPR003660">
    <property type="entry name" value="HAMP_dom"/>
</dbReference>
<evidence type="ECO:0000259" key="4">
    <source>
        <dbReference type="PROSITE" id="PS50111"/>
    </source>
</evidence>
<comment type="similarity">
    <text evidence="2">Belongs to the methyl-accepting chemotaxis (MCP) protein family.</text>
</comment>
<reference evidence="6" key="1">
    <citation type="submission" date="2022-01" db="EMBL/GenBank/DDBJ databases">
        <title>Draft genome of Methanogenium marinum DSM 15558.</title>
        <authorList>
            <person name="Chen S.-C."/>
            <person name="You Y.-T."/>
        </authorList>
    </citation>
    <scope>NUCLEOTIDE SEQUENCE</scope>
    <source>
        <strain evidence="6">DSM 15558</strain>
    </source>
</reference>
<accession>A0A9Q4PWA0</accession>
<organism evidence="6 7">
    <name type="scientific">Methanogenium marinum</name>
    <dbReference type="NCBI Taxonomy" id="348610"/>
    <lineage>
        <taxon>Archaea</taxon>
        <taxon>Methanobacteriati</taxon>
        <taxon>Methanobacteriota</taxon>
        <taxon>Stenosarchaea group</taxon>
        <taxon>Methanomicrobia</taxon>
        <taxon>Methanomicrobiales</taxon>
        <taxon>Methanomicrobiaceae</taxon>
        <taxon>Methanogenium</taxon>
    </lineage>
</organism>
<dbReference type="EMBL" id="JAKELO010000002">
    <property type="protein sequence ID" value="MDE4908424.1"/>
    <property type="molecule type" value="Genomic_DNA"/>
</dbReference>
<name>A0A9Q4PWA0_9EURY</name>
<dbReference type="PROSITE" id="PS50113">
    <property type="entry name" value="PAC"/>
    <property type="match status" value="2"/>
</dbReference>
<dbReference type="CDD" id="cd11386">
    <property type="entry name" value="MCP_signal"/>
    <property type="match status" value="1"/>
</dbReference>
<feature type="domain" description="PAC" evidence="5">
    <location>
        <begin position="124"/>
        <end position="176"/>
    </location>
</feature>
<evidence type="ECO:0000313" key="6">
    <source>
        <dbReference type="EMBL" id="MDE4908424.1"/>
    </source>
</evidence>
<feature type="domain" description="Methyl-accepting transducer" evidence="4">
    <location>
        <begin position="591"/>
        <end position="827"/>
    </location>
</feature>
<dbReference type="Gene3D" id="1.20.120.1530">
    <property type="match status" value="1"/>
</dbReference>
<dbReference type="Pfam" id="PF18947">
    <property type="entry name" value="HAMP_2"/>
    <property type="match status" value="1"/>
</dbReference>
<dbReference type="InterPro" id="IPR000700">
    <property type="entry name" value="PAS-assoc_C"/>
</dbReference>
<dbReference type="Pfam" id="PF00015">
    <property type="entry name" value="MCPsignal"/>
    <property type="match status" value="1"/>
</dbReference>
<dbReference type="PROSITE" id="PS50111">
    <property type="entry name" value="CHEMOTAXIS_TRANSDUC_2"/>
    <property type="match status" value="1"/>
</dbReference>
<dbReference type="Gene3D" id="1.10.287.950">
    <property type="entry name" value="Methyl-accepting chemotaxis protein"/>
    <property type="match status" value="1"/>
</dbReference>
<protein>
    <submittedName>
        <fullName evidence="6">Methyl-accepting chemotaxis protein</fullName>
    </submittedName>
</protein>
<dbReference type="GO" id="GO:0007165">
    <property type="term" value="P:signal transduction"/>
    <property type="evidence" value="ECO:0007669"/>
    <property type="project" value="UniProtKB-KW"/>
</dbReference>
<dbReference type="AlphaFoldDB" id="A0A9Q4PWA0"/>
<dbReference type="PRINTS" id="PR00260">
    <property type="entry name" value="CHEMTRNSDUCR"/>
</dbReference>
<dbReference type="SUPFAM" id="SSF58104">
    <property type="entry name" value="Methyl-accepting chemotaxis protein (MCP) signaling domain"/>
    <property type="match status" value="1"/>
</dbReference>
<dbReference type="InterPro" id="IPR004089">
    <property type="entry name" value="MCPsignal_dom"/>
</dbReference>
<dbReference type="PANTHER" id="PTHR32089">
    <property type="entry name" value="METHYL-ACCEPTING CHEMOTAXIS PROTEIN MCPB"/>
    <property type="match status" value="1"/>
</dbReference>
<sequence>MSVKIIEDALRRALDGDFTVSLSQAAADPETQELVGLVETAIGKMQKSAEYQEMLRGVDEFIANYPYPLGIYAADGACLMLNDHYCDLFRDSCDSLMKKSFSDFDITVLGGDSLFASHDTKKNSETDLQVAWNDGTKNYLKLYQIPITDSTGDISVVYHIYLDQTAVIGEQEELKKLQKRADAFLMQNPQGITVLAADKHRLDLNEEYQRIWRGGYNDLMAKKLYDFNINIVGGDDFYASYETKKKAVTDMEIGWENGEKSYLRLFQTPILDENGEIDVNYYIYQDLTEQHEEMEEIKTLQRRADAFLQQNPQGITVLAADKHRLDLNEEYQRIWHGGYNDLMAKKLYDFNINIVGGDDFYASYETKKKAVTDMEISWGGDEKSYLRLFQTPILDQNGDIDVNYYIYQDLTPERALSQFLDQEITRQGANLALLAHGDTSGFDLTVGKTNEYTAEAGVLFGEMNANLTAVQKAIEEMVEDFVGTMKAMQGGDSKARAHQDQFEGVYAVIIEGLNNVIETVMGPLNESYRVMKSYADKDFSRRFDGGIMVEGDFLKLKTAINNVGVNVGSALGEVKIAVDNVDANMADAARGVEEIAKAMEDVAVNSQQSSEASRRQIEAVESVAREISDLSASIEEIASTSQEVMAQADHVSKMGNEASRMGKEANTKMNAVEKISEESVTQIEQLNKKMAEISKIVKLINDISSQTNLLALNAAIEAARAGEHGRGFAVVAGEVKNLAAESKAATDSIEELIEGIQRDSNTTAVSMKSAYSEIQASLESVHRAITSLNEIVTGAQEASEGIHEIARATDDQANATNRVMEKMEEATTLTKENMGRIDDVAAVTEEVAASTEEVGSGTYEVTRMTEKLRAMVSVFRTE</sequence>
<dbReference type="Proteomes" id="UP001143747">
    <property type="component" value="Unassembled WGS sequence"/>
</dbReference>
<dbReference type="GO" id="GO:0006935">
    <property type="term" value="P:chemotaxis"/>
    <property type="evidence" value="ECO:0007669"/>
    <property type="project" value="InterPro"/>
</dbReference>
<evidence type="ECO:0000259" key="5">
    <source>
        <dbReference type="PROSITE" id="PS50113"/>
    </source>
</evidence>
<evidence type="ECO:0000313" key="7">
    <source>
        <dbReference type="Proteomes" id="UP001143747"/>
    </source>
</evidence>
<dbReference type="RefSeq" id="WP_274925052.1">
    <property type="nucleotide sequence ID" value="NZ_JAKELO010000002.1"/>
</dbReference>
<proteinExistence type="inferred from homology"/>
<comment type="caution">
    <text evidence="6">The sequence shown here is derived from an EMBL/GenBank/DDBJ whole genome shotgun (WGS) entry which is preliminary data.</text>
</comment>
<evidence type="ECO:0000256" key="1">
    <source>
        <dbReference type="ARBA" id="ARBA00023224"/>
    </source>
</evidence>
<feature type="domain" description="PAC" evidence="5">
    <location>
        <begin position="241"/>
        <end position="299"/>
    </location>
</feature>
<keyword evidence="7" id="KW-1185">Reference proteome</keyword>